<gene>
    <name evidence="1" type="ORF">C1645_812128</name>
</gene>
<dbReference type="Gene3D" id="1.10.30.10">
    <property type="entry name" value="High mobility group box domain"/>
    <property type="match status" value="1"/>
</dbReference>
<dbReference type="SUPFAM" id="SSF47095">
    <property type="entry name" value="HMG-box"/>
    <property type="match status" value="1"/>
</dbReference>
<evidence type="ECO:0008006" key="3">
    <source>
        <dbReference type="Google" id="ProtNLM"/>
    </source>
</evidence>
<sequence>MNSSFNDVFRTESLVENINTGPIKRVGPENKEVVISFIKKIDHSNIFPPKHSAYEIMDKELNKAGLPRRSMNCFFCFRHVVYLEVLSQGLSDLVKDGVFFTRVASEMWSSASKEDHEEYKKLSTELRKLQDEFYKDKIYSKNKPAHSVFVNWTDNGFYEDSNNRLKKKRKANQKISCSLDSQQLMDINSSFEFLYPYPYILFPQNVNNINNLNVYDQTQTYEYKSYYLGCY</sequence>
<dbReference type="AlphaFoldDB" id="A0A397TUW8"/>
<dbReference type="EMBL" id="QKYT01000009">
    <property type="protein sequence ID" value="RIA98951.1"/>
    <property type="molecule type" value="Genomic_DNA"/>
</dbReference>
<protein>
    <recommendedName>
        <fullName evidence="3">HMG box domain-containing protein</fullName>
    </recommendedName>
</protein>
<comment type="caution">
    <text evidence="1">The sequence shown here is derived from an EMBL/GenBank/DDBJ whole genome shotgun (WGS) entry which is preliminary data.</text>
</comment>
<organism evidence="1 2">
    <name type="scientific">Glomus cerebriforme</name>
    <dbReference type="NCBI Taxonomy" id="658196"/>
    <lineage>
        <taxon>Eukaryota</taxon>
        <taxon>Fungi</taxon>
        <taxon>Fungi incertae sedis</taxon>
        <taxon>Mucoromycota</taxon>
        <taxon>Glomeromycotina</taxon>
        <taxon>Glomeromycetes</taxon>
        <taxon>Glomerales</taxon>
        <taxon>Glomeraceae</taxon>
        <taxon>Glomus</taxon>
    </lineage>
</organism>
<dbReference type="InterPro" id="IPR036910">
    <property type="entry name" value="HMG_box_dom_sf"/>
</dbReference>
<accession>A0A397TUW8</accession>
<dbReference type="Proteomes" id="UP000265703">
    <property type="component" value="Unassembled WGS sequence"/>
</dbReference>
<dbReference type="OrthoDB" id="2371431at2759"/>
<keyword evidence="2" id="KW-1185">Reference proteome</keyword>
<proteinExistence type="predicted"/>
<evidence type="ECO:0000313" key="2">
    <source>
        <dbReference type="Proteomes" id="UP000265703"/>
    </source>
</evidence>
<reference evidence="1 2" key="1">
    <citation type="submission" date="2018-06" db="EMBL/GenBank/DDBJ databases">
        <title>Comparative genomics reveals the genomic features of Rhizophagus irregularis, R. cerebriforme, R. diaphanum and Gigaspora rosea, and their symbiotic lifestyle signature.</title>
        <authorList>
            <person name="Morin E."/>
            <person name="San Clemente H."/>
            <person name="Chen E.C.H."/>
            <person name="De La Providencia I."/>
            <person name="Hainaut M."/>
            <person name="Kuo A."/>
            <person name="Kohler A."/>
            <person name="Murat C."/>
            <person name="Tang N."/>
            <person name="Roy S."/>
            <person name="Loubradou J."/>
            <person name="Henrissat B."/>
            <person name="Grigoriev I.V."/>
            <person name="Corradi N."/>
            <person name="Roux C."/>
            <person name="Martin F.M."/>
        </authorList>
    </citation>
    <scope>NUCLEOTIDE SEQUENCE [LARGE SCALE GENOMIC DNA]</scope>
    <source>
        <strain evidence="1 2">DAOM 227022</strain>
    </source>
</reference>
<name>A0A397TUW8_9GLOM</name>
<evidence type="ECO:0000313" key="1">
    <source>
        <dbReference type="EMBL" id="RIA98951.1"/>
    </source>
</evidence>